<name>A0ABN5PI74_9VIBR</name>
<gene>
    <name evidence="1" type="ORF">D1115_16040</name>
</gene>
<dbReference type="Gene3D" id="3.40.50.1000">
    <property type="entry name" value="HAD superfamily/HAD-like"/>
    <property type="match status" value="1"/>
</dbReference>
<dbReference type="PANTHER" id="PTHR47478">
    <property type="match status" value="1"/>
</dbReference>
<keyword evidence="2" id="KW-1185">Reference proteome</keyword>
<dbReference type="GO" id="GO:0016787">
    <property type="term" value="F:hydrolase activity"/>
    <property type="evidence" value="ECO:0007669"/>
    <property type="project" value="UniProtKB-KW"/>
</dbReference>
<dbReference type="SUPFAM" id="SSF56784">
    <property type="entry name" value="HAD-like"/>
    <property type="match status" value="1"/>
</dbReference>
<dbReference type="Proteomes" id="UP000262832">
    <property type="component" value="Chromosome II"/>
</dbReference>
<proteinExistence type="predicted"/>
<dbReference type="InterPro" id="IPR023214">
    <property type="entry name" value="HAD_sf"/>
</dbReference>
<keyword evidence="1" id="KW-0378">Hydrolase</keyword>
<evidence type="ECO:0000313" key="1">
    <source>
        <dbReference type="EMBL" id="AXY02563.1"/>
    </source>
</evidence>
<dbReference type="InterPro" id="IPR041492">
    <property type="entry name" value="HAD_2"/>
</dbReference>
<evidence type="ECO:0000313" key="2">
    <source>
        <dbReference type="Proteomes" id="UP000262832"/>
    </source>
</evidence>
<reference evidence="1 2" key="1">
    <citation type="submission" date="2018-08" db="EMBL/GenBank/DDBJ databases">
        <title>Genomic taxonomy of the Vibrionaceae family.</title>
        <authorList>
            <person name="Gomez-Gil B."/>
            <person name="Tanaka M."/>
            <person name="Sawabe T."/>
            <person name="Enciso-Ibarra K."/>
        </authorList>
    </citation>
    <scope>NUCLEOTIDE SEQUENCE [LARGE SCALE GENOMIC DNA]</scope>
    <source>
        <strain evidence="1 2">CAIM 1831</strain>
    </source>
</reference>
<dbReference type="Pfam" id="PF13419">
    <property type="entry name" value="HAD_2"/>
    <property type="match status" value="1"/>
</dbReference>
<dbReference type="InterPro" id="IPR036412">
    <property type="entry name" value="HAD-like_sf"/>
</dbReference>
<dbReference type="InterPro" id="IPR052550">
    <property type="entry name" value="Pyrimidine_5'-ntase_YjjG"/>
</dbReference>
<dbReference type="PANTHER" id="PTHR47478:SF1">
    <property type="entry name" value="PYRIMIDINE 5'-NUCLEOTIDASE YJJG"/>
    <property type="match status" value="1"/>
</dbReference>
<protein>
    <submittedName>
        <fullName evidence="1">HAD family hydrolase</fullName>
    </submittedName>
</protein>
<sequence>MIYLFDWGNTLMVDVPHAQGKMCDWEHVETIPKAREMLSELSQNHSIYIATSASDSRLEDVQKAFQRVELDPFISGYFCYANLGVKKNHPAFYQAIAAQLKVKPTQLTMVGDLPQKDIYPAMKAGLNTIWFNPKQLTAPEQSIPHQIHCLSELI</sequence>
<dbReference type="RefSeq" id="WP_128812478.1">
    <property type="nucleotide sequence ID" value="NZ_CP032094.1"/>
</dbReference>
<organism evidence="1 2">
    <name type="scientific">Vibrio alfacsensis</name>
    <dbReference type="NCBI Taxonomy" id="1074311"/>
    <lineage>
        <taxon>Bacteria</taxon>
        <taxon>Pseudomonadati</taxon>
        <taxon>Pseudomonadota</taxon>
        <taxon>Gammaproteobacteria</taxon>
        <taxon>Vibrionales</taxon>
        <taxon>Vibrionaceae</taxon>
        <taxon>Vibrio</taxon>
    </lineage>
</organism>
<accession>A0ABN5PI74</accession>
<dbReference type="EMBL" id="CP032094">
    <property type="protein sequence ID" value="AXY02563.1"/>
    <property type="molecule type" value="Genomic_DNA"/>
</dbReference>